<keyword evidence="4" id="KW-1185">Reference proteome</keyword>
<dbReference type="SUPFAM" id="SSF50249">
    <property type="entry name" value="Nucleic acid-binding proteins"/>
    <property type="match status" value="1"/>
</dbReference>
<protein>
    <submittedName>
        <fullName evidence="3">Uncharacterized protein</fullName>
    </submittedName>
</protein>
<dbReference type="FunCoup" id="E4Y2T7">
    <property type="interactions" value="764"/>
</dbReference>
<evidence type="ECO:0000256" key="1">
    <source>
        <dbReference type="ARBA" id="ARBA00009841"/>
    </source>
</evidence>
<feature type="region of interest" description="Disordered" evidence="2">
    <location>
        <begin position="16"/>
        <end position="36"/>
    </location>
</feature>
<feature type="region of interest" description="Disordered" evidence="2">
    <location>
        <begin position="113"/>
        <end position="155"/>
    </location>
</feature>
<dbReference type="PANTHER" id="PTHR12150:SF13">
    <property type="entry name" value="METHYLTRANSFERASE C9ORF114-RELATED"/>
    <property type="match status" value="1"/>
</dbReference>
<evidence type="ECO:0000256" key="2">
    <source>
        <dbReference type="SAM" id="MobiDB-lite"/>
    </source>
</evidence>
<dbReference type="SUPFAM" id="SSF75217">
    <property type="entry name" value="alpha/beta knot"/>
    <property type="match status" value="1"/>
</dbReference>
<dbReference type="Proteomes" id="UP000001307">
    <property type="component" value="Unassembled WGS sequence"/>
</dbReference>
<dbReference type="CDD" id="cd18086">
    <property type="entry name" value="HsC9orf114-like"/>
    <property type="match status" value="1"/>
</dbReference>
<dbReference type="InterPro" id="IPR029026">
    <property type="entry name" value="tRNA_m1G_MTases_N"/>
</dbReference>
<proteinExistence type="inferred from homology"/>
<dbReference type="OrthoDB" id="361029at2759"/>
<feature type="compositionally biased region" description="Basic and acidic residues" evidence="2">
    <location>
        <begin position="77"/>
        <end position="87"/>
    </location>
</feature>
<dbReference type="InterPro" id="IPR029028">
    <property type="entry name" value="Alpha/beta_knot_MTases"/>
</dbReference>
<feature type="compositionally biased region" description="Basic and acidic residues" evidence="2">
    <location>
        <begin position="115"/>
        <end position="124"/>
    </location>
</feature>
<name>E4Y2T7_OIKDI</name>
<dbReference type="InterPro" id="IPR003750">
    <property type="entry name" value="Put_MeTrfase-C9orf114-like"/>
</dbReference>
<dbReference type="EMBL" id="FN653932">
    <property type="protein sequence ID" value="CBY17791.1"/>
    <property type="molecule type" value="Genomic_DNA"/>
</dbReference>
<comment type="similarity">
    <text evidence="1">Belongs to the class IV-like SAM-binding methyltransferase superfamily.</text>
</comment>
<dbReference type="InParanoid" id="E4Y2T7"/>
<accession>E4Y2T7</accession>
<dbReference type="Gene3D" id="3.40.1280.10">
    <property type="match status" value="2"/>
</dbReference>
<evidence type="ECO:0000313" key="4">
    <source>
        <dbReference type="Proteomes" id="UP000001307"/>
    </source>
</evidence>
<dbReference type="Pfam" id="PF02598">
    <property type="entry name" value="Methyltrn_RNA_3"/>
    <property type="match status" value="1"/>
</dbReference>
<feature type="region of interest" description="Disordered" evidence="2">
    <location>
        <begin position="55"/>
        <end position="87"/>
    </location>
</feature>
<organism evidence="3">
    <name type="scientific">Oikopleura dioica</name>
    <name type="common">Tunicate</name>
    <dbReference type="NCBI Taxonomy" id="34765"/>
    <lineage>
        <taxon>Eukaryota</taxon>
        <taxon>Metazoa</taxon>
        <taxon>Chordata</taxon>
        <taxon>Tunicata</taxon>
        <taxon>Appendicularia</taxon>
        <taxon>Copelata</taxon>
        <taxon>Oikopleuridae</taxon>
        <taxon>Oikopleura</taxon>
    </lineage>
</organism>
<dbReference type="AlphaFoldDB" id="E4Y2T7"/>
<dbReference type="InterPro" id="IPR012340">
    <property type="entry name" value="NA-bd_OB-fold"/>
</dbReference>
<reference evidence="3" key="1">
    <citation type="journal article" date="2010" name="Science">
        <title>Plasticity of animal genome architecture unmasked by rapid evolution of a pelagic tunicate.</title>
        <authorList>
            <person name="Denoeud F."/>
            <person name="Henriet S."/>
            <person name="Mungpakdee S."/>
            <person name="Aury J.M."/>
            <person name="Da Silva C."/>
            <person name="Brinkmann H."/>
            <person name="Mikhaleva J."/>
            <person name="Olsen L.C."/>
            <person name="Jubin C."/>
            <person name="Canestro C."/>
            <person name="Bouquet J.M."/>
            <person name="Danks G."/>
            <person name="Poulain J."/>
            <person name="Campsteijn C."/>
            <person name="Adamski M."/>
            <person name="Cross I."/>
            <person name="Yadetie F."/>
            <person name="Muffato M."/>
            <person name="Louis A."/>
            <person name="Butcher S."/>
            <person name="Tsagkogeorga G."/>
            <person name="Konrad A."/>
            <person name="Singh S."/>
            <person name="Jensen M.F."/>
            <person name="Cong E.H."/>
            <person name="Eikeseth-Otteraa H."/>
            <person name="Noel B."/>
            <person name="Anthouard V."/>
            <person name="Porcel B.M."/>
            <person name="Kachouri-Lafond R."/>
            <person name="Nishino A."/>
            <person name="Ugolini M."/>
            <person name="Chourrout P."/>
            <person name="Nishida H."/>
            <person name="Aasland R."/>
            <person name="Huzurbazar S."/>
            <person name="Westhof E."/>
            <person name="Delsuc F."/>
            <person name="Lehrach H."/>
            <person name="Reinhardt R."/>
            <person name="Weissenbach J."/>
            <person name="Roy S.W."/>
            <person name="Artiguenave F."/>
            <person name="Postlethwait J.H."/>
            <person name="Manak J.R."/>
            <person name="Thompson E.M."/>
            <person name="Jaillon O."/>
            <person name="Du Pasquier L."/>
            <person name="Boudinot P."/>
            <person name="Liberles D.A."/>
            <person name="Volff J.N."/>
            <person name="Philippe H."/>
            <person name="Lenhard B."/>
            <person name="Roest Crollius H."/>
            <person name="Wincker P."/>
            <person name="Chourrout D."/>
        </authorList>
    </citation>
    <scope>NUCLEOTIDE SEQUENCE [LARGE SCALE GENOMIC DNA]</scope>
</reference>
<feature type="compositionally biased region" description="Basic and acidic residues" evidence="2">
    <location>
        <begin position="24"/>
        <end position="36"/>
    </location>
</feature>
<sequence>MVVTIPTEDELKELANIPVPEKPSAQEERDLEAAEREEEVAAHLETLEPEERAKLEEHAQKNGKKLTPALIRKRRKKLEDVEERKKRRLERLERKQKHLEEIKSTLEANLDEDTEKSKIKELESKRKKRKAKAEEVAGSSTTEGAIEEEEQPPGRDWTLSIALPGSILDNAQSFELRTYLAGQIARACVVFNVDEIVIFDESGEAAKDTTGEFSGVKKKGNPNQTLGRILQYLECPQYLRKDLFPVHKDLKNAGLLNPLDTPHHLRANEFSKYREGIVQDRPSGKKKGKGSWINCGIEHDVRVEKEAPAFSRVTVKLDDEQREDGRFLTGKLVTAAQVREESGTYWGYNVRLADSLGQVFMHSPWEGNYDTIIGTSERGTNIKKMPPQKAKHYMIVFGGVKGLEHSFEQDPELKENGIESVTDLFDMWLNTCPNQGSRTIRTEEAILVTLSALSPKLG</sequence>
<dbReference type="PANTHER" id="PTHR12150">
    <property type="entry name" value="CLASS IV SAM-BINDING METHYLTRANSFERASE-RELATED"/>
    <property type="match status" value="1"/>
</dbReference>
<evidence type="ECO:0000313" key="3">
    <source>
        <dbReference type="EMBL" id="CBY17791.1"/>
    </source>
</evidence>
<gene>
    <name evidence="3" type="ORF">GSOID_T00016495001</name>
</gene>